<reference evidence="3 4" key="2">
    <citation type="submission" date="2021-03" db="EMBL/GenBank/DDBJ databases">
        <title>Genomic Encyclopedia of Type Strains, Phase IV (KMG-IV): sequencing the most valuable type-strain genomes for metagenomic binning, comparative biology and taxonomic classification.</title>
        <authorList>
            <person name="Goeker M."/>
        </authorList>
    </citation>
    <scope>NUCLEOTIDE SEQUENCE [LARGE SCALE GENOMIC DNA]</scope>
    <source>
        <strain evidence="3 4">DSM 41954</strain>
    </source>
</reference>
<dbReference type="AlphaFoldDB" id="A0A061A703"/>
<proteinExistence type="predicted"/>
<gene>
    <name evidence="3" type="ORF">J2Z30_001105</name>
    <name evidence="2" type="ORF">SIRAN8182</name>
</gene>
<name>A0A061A703_9ACTN</name>
<feature type="transmembrane region" description="Helical" evidence="1">
    <location>
        <begin position="57"/>
        <end position="78"/>
    </location>
</feature>
<evidence type="ECO:0000313" key="2">
    <source>
        <dbReference type="EMBL" id="CDR13953.1"/>
    </source>
</evidence>
<evidence type="ECO:0000313" key="4">
    <source>
        <dbReference type="Proteomes" id="UP000756710"/>
    </source>
</evidence>
<dbReference type="GeneID" id="32472346"/>
<keyword evidence="1" id="KW-0472">Membrane</keyword>
<dbReference type="RefSeq" id="WP_044578525.1">
    <property type="nucleotide sequence ID" value="NZ_BAABDR010000055.1"/>
</dbReference>
<accession>A0A061A703</accession>
<dbReference type="Proteomes" id="UP000756710">
    <property type="component" value="Unassembled WGS sequence"/>
</dbReference>
<keyword evidence="1" id="KW-1133">Transmembrane helix</keyword>
<dbReference type="EMBL" id="LK022848">
    <property type="protein sequence ID" value="CDR13953.1"/>
    <property type="molecule type" value="Genomic_DNA"/>
</dbReference>
<organism evidence="2">
    <name type="scientific">Streptomyces iranensis</name>
    <dbReference type="NCBI Taxonomy" id="576784"/>
    <lineage>
        <taxon>Bacteria</taxon>
        <taxon>Bacillati</taxon>
        <taxon>Actinomycetota</taxon>
        <taxon>Actinomycetes</taxon>
        <taxon>Kitasatosporales</taxon>
        <taxon>Streptomycetaceae</taxon>
        <taxon>Streptomyces</taxon>
        <taxon>Streptomyces violaceusniger group</taxon>
    </lineage>
</organism>
<reference evidence="2" key="1">
    <citation type="submission" date="2014-05" db="EMBL/GenBank/DDBJ databases">
        <authorList>
            <person name="Horn Fabian"/>
        </authorList>
    </citation>
    <scope>NUCLEOTIDE SEQUENCE</scope>
</reference>
<keyword evidence="4" id="KW-1185">Reference proteome</keyword>
<keyword evidence="1" id="KW-0812">Transmembrane</keyword>
<sequence length="95" mass="10150">MPENHPPRTSAGRGLELLLDLRSIIAALFGIYGVVLTVMGAAGPSRAELHKAGGWNVNLWCGIAMLVVTALFGGWAVLRPVRVQPGSERDLPEHP</sequence>
<evidence type="ECO:0000313" key="3">
    <source>
        <dbReference type="EMBL" id="MBP2060107.1"/>
    </source>
</evidence>
<dbReference type="EMBL" id="JAGGLR010000002">
    <property type="protein sequence ID" value="MBP2060107.1"/>
    <property type="molecule type" value="Genomic_DNA"/>
</dbReference>
<dbReference type="HOGENOM" id="CLU_162071_0_1_11"/>
<protein>
    <submittedName>
        <fullName evidence="3">Benzoate:H+ symporter BenE</fullName>
    </submittedName>
</protein>
<feature type="transmembrane region" description="Helical" evidence="1">
    <location>
        <begin position="21"/>
        <end position="42"/>
    </location>
</feature>
<evidence type="ECO:0000256" key="1">
    <source>
        <dbReference type="SAM" id="Phobius"/>
    </source>
</evidence>